<name>A0AAV4GIM7_9GAST</name>
<dbReference type="EMBL" id="BMAT01008433">
    <property type="protein sequence ID" value="GFR84910.1"/>
    <property type="molecule type" value="Genomic_DNA"/>
</dbReference>
<feature type="non-terminal residue" evidence="1">
    <location>
        <position position="99"/>
    </location>
</feature>
<gene>
    <name evidence="1" type="ORF">ElyMa_004160900</name>
</gene>
<comment type="caution">
    <text evidence="1">The sequence shown here is derived from an EMBL/GenBank/DDBJ whole genome shotgun (WGS) entry which is preliminary data.</text>
</comment>
<dbReference type="Proteomes" id="UP000762676">
    <property type="component" value="Unassembled WGS sequence"/>
</dbReference>
<sequence length="99" mass="11211">MAYGQQWSRSEYCNILMIYMSCMNDLKCPGAGEREPQFLVNLLRYLLESGIDCDFSQLVLSEFVVRMFGLLEKIGCVNLPAKCAHDIKLNTSDNTSDTC</sequence>
<reference evidence="1 2" key="1">
    <citation type="journal article" date="2021" name="Elife">
        <title>Chloroplast acquisition without the gene transfer in kleptoplastic sea slugs, Plakobranchus ocellatus.</title>
        <authorList>
            <person name="Maeda T."/>
            <person name="Takahashi S."/>
            <person name="Yoshida T."/>
            <person name="Shimamura S."/>
            <person name="Takaki Y."/>
            <person name="Nagai Y."/>
            <person name="Toyoda A."/>
            <person name="Suzuki Y."/>
            <person name="Arimoto A."/>
            <person name="Ishii H."/>
            <person name="Satoh N."/>
            <person name="Nishiyama T."/>
            <person name="Hasebe M."/>
            <person name="Maruyama T."/>
            <person name="Minagawa J."/>
            <person name="Obokata J."/>
            <person name="Shigenobu S."/>
        </authorList>
    </citation>
    <scope>NUCLEOTIDE SEQUENCE [LARGE SCALE GENOMIC DNA]</scope>
</reference>
<organism evidence="1 2">
    <name type="scientific">Elysia marginata</name>
    <dbReference type="NCBI Taxonomy" id="1093978"/>
    <lineage>
        <taxon>Eukaryota</taxon>
        <taxon>Metazoa</taxon>
        <taxon>Spiralia</taxon>
        <taxon>Lophotrochozoa</taxon>
        <taxon>Mollusca</taxon>
        <taxon>Gastropoda</taxon>
        <taxon>Heterobranchia</taxon>
        <taxon>Euthyneura</taxon>
        <taxon>Panpulmonata</taxon>
        <taxon>Sacoglossa</taxon>
        <taxon>Placobranchoidea</taxon>
        <taxon>Plakobranchidae</taxon>
        <taxon>Elysia</taxon>
    </lineage>
</organism>
<accession>A0AAV4GIM7</accession>
<proteinExistence type="predicted"/>
<evidence type="ECO:0000313" key="1">
    <source>
        <dbReference type="EMBL" id="GFR84910.1"/>
    </source>
</evidence>
<protein>
    <submittedName>
        <fullName evidence="1">Uncharacterized protein</fullName>
    </submittedName>
</protein>
<keyword evidence="2" id="KW-1185">Reference proteome</keyword>
<evidence type="ECO:0000313" key="2">
    <source>
        <dbReference type="Proteomes" id="UP000762676"/>
    </source>
</evidence>
<dbReference type="AlphaFoldDB" id="A0AAV4GIM7"/>